<name>A0ABM8ZL25_9VIBR</name>
<evidence type="ECO:0000313" key="3">
    <source>
        <dbReference type="EMBL" id="CAH0528716.1"/>
    </source>
</evidence>
<dbReference type="Gene3D" id="2.60.120.200">
    <property type="match status" value="1"/>
</dbReference>
<dbReference type="EC" id="4.2.2.3" evidence="3"/>
<dbReference type="Pfam" id="PF08787">
    <property type="entry name" value="Alginate_lyase2"/>
    <property type="match status" value="1"/>
</dbReference>
<dbReference type="InterPro" id="IPR013320">
    <property type="entry name" value="ConA-like_dom_sf"/>
</dbReference>
<evidence type="ECO:0000256" key="1">
    <source>
        <dbReference type="SAM" id="SignalP"/>
    </source>
</evidence>
<keyword evidence="1" id="KW-0732">Signal</keyword>
<keyword evidence="3" id="KW-0456">Lyase</keyword>
<dbReference type="GO" id="GO:0045135">
    <property type="term" value="F:poly(beta-D-mannuronate) lyase activity"/>
    <property type="evidence" value="ECO:0007669"/>
    <property type="project" value="UniProtKB-EC"/>
</dbReference>
<feature type="chain" id="PRO_5046649023" evidence="1">
    <location>
        <begin position="24"/>
        <end position="246"/>
    </location>
</feature>
<evidence type="ECO:0000259" key="2">
    <source>
        <dbReference type="Pfam" id="PF08787"/>
    </source>
</evidence>
<dbReference type="RefSeq" id="WP_237485624.1">
    <property type="nucleotide sequence ID" value="NZ_CAKLCM010000003.1"/>
</dbReference>
<comment type="caution">
    <text evidence="3">The sequence shown here is derived from an EMBL/GenBank/DDBJ whole genome shotgun (WGS) entry which is preliminary data.</text>
</comment>
<gene>
    <name evidence="3" type="primary">alxM_1</name>
    <name evidence="3" type="ORF">VHP8226_02742</name>
</gene>
<proteinExistence type="predicted"/>
<reference evidence="3" key="1">
    <citation type="submission" date="2021-12" db="EMBL/GenBank/DDBJ databases">
        <authorList>
            <person name="Rodrigo-Torres L."/>
            <person name="Arahal R. D."/>
            <person name="Lucena T."/>
        </authorList>
    </citation>
    <scope>NUCLEOTIDE SEQUENCE</scope>
    <source>
        <strain evidence="3">CECT 8226</strain>
    </source>
</reference>
<dbReference type="SUPFAM" id="SSF49899">
    <property type="entry name" value="Concanavalin A-like lectins/glucanases"/>
    <property type="match status" value="1"/>
</dbReference>
<organism evidence="3 4">
    <name type="scientific">Vibrio hippocampi</name>
    <dbReference type="NCBI Taxonomy" id="654686"/>
    <lineage>
        <taxon>Bacteria</taxon>
        <taxon>Pseudomonadati</taxon>
        <taxon>Pseudomonadota</taxon>
        <taxon>Gammaproteobacteria</taxon>
        <taxon>Vibrionales</taxon>
        <taxon>Vibrionaceae</taxon>
        <taxon>Vibrio</taxon>
    </lineage>
</organism>
<protein>
    <submittedName>
        <fullName evidence="3">Alginate lyase</fullName>
        <ecNumber evidence="3">4.2.2.3</ecNumber>
    </submittedName>
</protein>
<sequence>MTVHKSLKSFAALAVITAFSSHADTPPYSYSQYQSVLDDSYLQAPTSTKLIKQGDFAGQYNQYFHVPDNGNTWMTFTVEGDHKRSELRQVYEWYTDDGDVNKMIGEVYIQSPLEGEVDQITFMQIHDVTNNGNAINLPLLRLVWYRERDGIENGLWAVIKQDADENSDQYDKIFISQHDDTQAVKIEVRVENNMMTVKKDGVAVDGISKYDVSYWSHLESYFKAGVYNQDSGRGTVQFKTLKYYTQ</sequence>
<feature type="domain" description="Alginate lyase 2" evidence="2">
    <location>
        <begin position="42"/>
        <end position="242"/>
    </location>
</feature>
<evidence type="ECO:0000313" key="4">
    <source>
        <dbReference type="Proteomes" id="UP000838160"/>
    </source>
</evidence>
<accession>A0ABM8ZL25</accession>
<keyword evidence="4" id="KW-1185">Reference proteome</keyword>
<dbReference type="EMBL" id="CAKLCM010000003">
    <property type="protein sequence ID" value="CAH0528716.1"/>
    <property type="molecule type" value="Genomic_DNA"/>
</dbReference>
<dbReference type="InterPro" id="IPR014895">
    <property type="entry name" value="Alginate_lyase_2"/>
</dbReference>
<dbReference type="Proteomes" id="UP000838160">
    <property type="component" value="Unassembled WGS sequence"/>
</dbReference>
<feature type="signal peptide" evidence="1">
    <location>
        <begin position="1"/>
        <end position="23"/>
    </location>
</feature>